<comment type="subunit">
    <text evidence="7">Forms oligomers.</text>
</comment>
<proteinExistence type="inferred from homology"/>
<comment type="subcellular location">
    <subcellularLocation>
        <location evidence="7">Cytoplasm</location>
        <location evidence="7">Nucleoid</location>
    </subcellularLocation>
</comment>
<dbReference type="InterPro" id="IPR035644">
    <property type="entry name" value="MraZ_C"/>
</dbReference>
<dbReference type="GO" id="GO:2000143">
    <property type="term" value="P:negative regulation of DNA-templated transcription initiation"/>
    <property type="evidence" value="ECO:0007669"/>
    <property type="project" value="TreeGrafter"/>
</dbReference>
<dbReference type="PROSITE" id="PS51740">
    <property type="entry name" value="SPOVT_ABRB"/>
    <property type="match status" value="2"/>
</dbReference>
<keyword evidence="4 7" id="KW-0805">Transcription regulation</keyword>
<dbReference type="Proteomes" id="UP000192790">
    <property type="component" value="Unassembled WGS sequence"/>
</dbReference>
<gene>
    <name evidence="7" type="primary">mraZ</name>
    <name evidence="9" type="ORF">SAMN02745168_0809</name>
</gene>
<reference evidence="9 10" key="1">
    <citation type="submission" date="2017-04" db="EMBL/GenBank/DDBJ databases">
        <authorList>
            <person name="Afonso C.L."/>
            <person name="Miller P.J."/>
            <person name="Scott M.A."/>
            <person name="Spackman E."/>
            <person name="Goraichik I."/>
            <person name="Dimitrov K.M."/>
            <person name="Suarez D.L."/>
            <person name="Swayne D.E."/>
        </authorList>
    </citation>
    <scope>NUCLEOTIDE SEQUENCE [LARGE SCALE GENOMIC DNA]</scope>
    <source>
        <strain evidence="9 10">DSM 12816</strain>
    </source>
</reference>
<dbReference type="CDD" id="cd16321">
    <property type="entry name" value="MraZ_C"/>
    <property type="match status" value="1"/>
</dbReference>
<keyword evidence="2 7" id="KW-0963">Cytoplasm</keyword>
<dbReference type="InterPro" id="IPR037914">
    <property type="entry name" value="SpoVT-AbrB_sf"/>
</dbReference>
<dbReference type="HAMAP" id="MF_01008">
    <property type="entry name" value="MraZ"/>
    <property type="match status" value="1"/>
</dbReference>
<evidence type="ECO:0000256" key="2">
    <source>
        <dbReference type="ARBA" id="ARBA00022490"/>
    </source>
</evidence>
<comment type="similarity">
    <text evidence="7">Belongs to the MraZ family.</text>
</comment>
<name>A0A1W1YZG9_9FIRM</name>
<sequence>MTGEYQHTIDSKGRLFIPAKIREELGDTFYLTIGMDSCLSIYSQRSWDGFTEKFESLPYTKTKGMRTLFANAAKCELDGQGRILIPGKLRQYAGLSKDVVVIGVSTRAEIWDAQRWHALEEEELTPDKLSAVMEELGF</sequence>
<keyword evidence="5 7" id="KW-0238">DNA-binding</keyword>
<dbReference type="GO" id="GO:0005737">
    <property type="term" value="C:cytoplasm"/>
    <property type="evidence" value="ECO:0007669"/>
    <property type="project" value="UniProtKB-UniRule"/>
</dbReference>
<dbReference type="SUPFAM" id="SSF89447">
    <property type="entry name" value="AbrB/MazE/MraZ-like"/>
    <property type="match status" value="1"/>
</dbReference>
<evidence type="ECO:0000256" key="5">
    <source>
        <dbReference type="ARBA" id="ARBA00023125"/>
    </source>
</evidence>
<keyword evidence="10" id="KW-1185">Reference proteome</keyword>
<dbReference type="OrthoDB" id="9807753at2"/>
<evidence type="ECO:0000256" key="6">
    <source>
        <dbReference type="ARBA" id="ARBA00023163"/>
    </source>
</evidence>
<dbReference type="PANTHER" id="PTHR34701:SF1">
    <property type="entry name" value="TRANSCRIPTIONAL REGULATOR MRAZ"/>
    <property type="match status" value="1"/>
</dbReference>
<keyword evidence="6 7" id="KW-0804">Transcription</keyword>
<accession>A0A1W1YZG9</accession>
<dbReference type="Pfam" id="PF02381">
    <property type="entry name" value="MraZ"/>
    <property type="match status" value="2"/>
</dbReference>
<evidence type="ECO:0000259" key="8">
    <source>
        <dbReference type="PROSITE" id="PS51740"/>
    </source>
</evidence>
<dbReference type="InterPro" id="IPR038619">
    <property type="entry name" value="MraZ_sf"/>
</dbReference>
<dbReference type="PANTHER" id="PTHR34701">
    <property type="entry name" value="TRANSCRIPTIONAL REGULATOR MRAZ"/>
    <property type="match status" value="1"/>
</dbReference>
<dbReference type="STRING" id="1122930.SAMN02745168_0809"/>
<evidence type="ECO:0000256" key="1">
    <source>
        <dbReference type="ARBA" id="ARBA00013860"/>
    </source>
</evidence>
<evidence type="ECO:0000256" key="3">
    <source>
        <dbReference type="ARBA" id="ARBA00022737"/>
    </source>
</evidence>
<dbReference type="RefSeq" id="WP_084233414.1">
    <property type="nucleotide sequence ID" value="NZ_FWXW01000001.1"/>
</dbReference>
<dbReference type="NCBIfam" id="TIGR00242">
    <property type="entry name" value="division/cell wall cluster transcriptional repressor MraZ"/>
    <property type="match status" value="1"/>
</dbReference>
<dbReference type="CDD" id="cd16320">
    <property type="entry name" value="MraZ_N"/>
    <property type="match status" value="1"/>
</dbReference>
<dbReference type="GO" id="GO:0003700">
    <property type="term" value="F:DNA-binding transcription factor activity"/>
    <property type="evidence" value="ECO:0007669"/>
    <property type="project" value="UniProtKB-UniRule"/>
</dbReference>
<evidence type="ECO:0000313" key="10">
    <source>
        <dbReference type="Proteomes" id="UP000192790"/>
    </source>
</evidence>
<dbReference type="EMBL" id="FWXW01000001">
    <property type="protein sequence ID" value="SMC41589.1"/>
    <property type="molecule type" value="Genomic_DNA"/>
</dbReference>
<dbReference type="InterPro" id="IPR035642">
    <property type="entry name" value="MraZ_N"/>
</dbReference>
<evidence type="ECO:0000256" key="4">
    <source>
        <dbReference type="ARBA" id="ARBA00023015"/>
    </source>
</evidence>
<dbReference type="InterPro" id="IPR007159">
    <property type="entry name" value="SpoVT-AbrB_dom"/>
</dbReference>
<evidence type="ECO:0000313" key="9">
    <source>
        <dbReference type="EMBL" id="SMC41589.1"/>
    </source>
</evidence>
<organism evidence="9 10">
    <name type="scientific">Papillibacter cinnamivorans DSM 12816</name>
    <dbReference type="NCBI Taxonomy" id="1122930"/>
    <lineage>
        <taxon>Bacteria</taxon>
        <taxon>Bacillati</taxon>
        <taxon>Bacillota</taxon>
        <taxon>Clostridia</taxon>
        <taxon>Eubacteriales</taxon>
        <taxon>Oscillospiraceae</taxon>
        <taxon>Papillibacter</taxon>
    </lineage>
</organism>
<protein>
    <recommendedName>
        <fullName evidence="1 7">Transcriptional regulator MraZ</fullName>
    </recommendedName>
</protein>
<evidence type="ECO:0000256" key="7">
    <source>
        <dbReference type="HAMAP-Rule" id="MF_01008"/>
    </source>
</evidence>
<dbReference type="GO" id="GO:0000976">
    <property type="term" value="F:transcription cis-regulatory region binding"/>
    <property type="evidence" value="ECO:0007669"/>
    <property type="project" value="TreeGrafter"/>
</dbReference>
<dbReference type="InterPro" id="IPR020603">
    <property type="entry name" value="MraZ_dom"/>
</dbReference>
<dbReference type="GO" id="GO:0009295">
    <property type="term" value="C:nucleoid"/>
    <property type="evidence" value="ECO:0007669"/>
    <property type="project" value="UniProtKB-SubCell"/>
</dbReference>
<feature type="domain" description="SpoVT-AbrB" evidence="8">
    <location>
        <begin position="4"/>
        <end position="46"/>
    </location>
</feature>
<dbReference type="InterPro" id="IPR003444">
    <property type="entry name" value="MraZ"/>
</dbReference>
<dbReference type="Gene3D" id="3.40.1550.20">
    <property type="entry name" value="Transcriptional regulator MraZ domain"/>
    <property type="match status" value="1"/>
</dbReference>
<dbReference type="AlphaFoldDB" id="A0A1W1YZG9"/>
<keyword evidence="3" id="KW-0677">Repeat</keyword>
<feature type="domain" description="SpoVT-AbrB" evidence="8">
    <location>
        <begin position="72"/>
        <end position="115"/>
    </location>
</feature>